<evidence type="ECO:0000256" key="1">
    <source>
        <dbReference type="SAM" id="SignalP"/>
    </source>
</evidence>
<comment type="caution">
    <text evidence="2">The sequence shown here is derived from an EMBL/GenBank/DDBJ whole genome shotgun (WGS) entry which is preliminary data.</text>
</comment>
<proteinExistence type="predicted"/>
<feature type="signal peptide" evidence="1">
    <location>
        <begin position="1"/>
        <end position="23"/>
    </location>
</feature>
<dbReference type="AlphaFoldDB" id="A0A8J7J3J9"/>
<dbReference type="EMBL" id="JAELVR010000011">
    <property type="protein sequence ID" value="MBJ6373015.1"/>
    <property type="molecule type" value="Genomic_DNA"/>
</dbReference>
<dbReference type="RefSeq" id="WP_199025893.1">
    <property type="nucleotide sequence ID" value="NZ_JAELVR010000011.1"/>
</dbReference>
<reference evidence="2" key="1">
    <citation type="submission" date="2020-12" db="EMBL/GenBank/DDBJ databases">
        <title>Sedimentitalea sp. nov., isolated from sand in Incheon.</title>
        <authorList>
            <person name="Kim W."/>
        </authorList>
    </citation>
    <scope>NUCLEOTIDE SEQUENCE</scope>
    <source>
        <strain evidence="2">CAU 1593</strain>
    </source>
</reference>
<name>A0A8J7J3J9_9RHOB</name>
<organism evidence="2 3">
    <name type="scientific">Sedimentitalea arenosa</name>
    <dbReference type="NCBI Taxonomy" id="2798803"/>
    <lineage>
        <taxon>Bacteria</taxon>
        <taxon>Pseudomonadati</taxon>
        <taxon>Pseudomonadota</taxon>
        <taxon>Alphaproteobacteria</taxon>
        <taxon>Rhodobacterales</taxon>
        <taxon>Paracoccaceae</taxon>
        <taxon>Sedimentitalea</taxon>
    </lineage>
</organism>
<feature type="chain" id="PRO_5035180679" evidence="1">
    <location>
        <begin position="24"/>
        <end position="106"/>
    </location>
</feature>
<sequence>MNKALLNMTIGLGVMALAAQQVAAEPQTRNCAPRDTVIDRLATGYGETRQSIGLGSQGSVVEVFASDDTGSWTITVTLPNGLTCLIASGQSFETLAEALPPKGNDA</sequence>
<accession>A0A8J7J3J9</accession>
<evidence type="ECO:0000313" key="2">
    <source>
        <dbReference type="EMBL" id="MBJ6373015.1"/>
    </source>
</evidence>
<dbReference type="Proteomes" id="UP000619079">
    <property type="component" value="Unassembled WGS sequence"/>
</dbReference>
<keyword evidence="1" id="KW-0732">Signal</keyword>
<evidence type="ECO:0000313" key="3">
    <source>
        <dbReference type="Proteomes" id="UP000619079"/>
    </source>
</evidence>
<keyword evidence="3" id="KW-1185">Reference proteome</keyword>
<protein>
    <submittedName>
        <fullName evidence="2">Uncharacterized protein</fullName>
    </submittedName>
</protein>
<gene>
    <name evidence="2" type="ORF">JF290_15925</name>
</gene>